<gene>
    <name evidence="2" type="ORF">EV681_1256</name>
</gene>
<feature type="compositionally biased region" description="Basic and acidic residues" evidence="1">
    <location>
        <begin position="29"/>
        <end position="42"/>
    </location>
</feature>
<keyword evidence="3" id="KW-1185">Reference proteome</keyword>
<evidence type="ECO:0000313" key="2">
    <source>
        <dbReference type="EMBL" id="RZT99470.1"/>
    </source>
</evidence>
<dbReference type="OrthoDB" id="9912392at2"/>
<sequence length="70" mass="8272">MKKMLVVVGMLMIFLSGCVVHDRHSGYRDGYRHKGPKYERKYDHHKKYKSNRSYHRSRSCSPGQAKKGRC</sequence>
<feature type="region of interest" description="Disordered" evidence="1">
    <location>
        <begin position="29"/>
        <end position="70"/>
    </location>
</feature>
<dbReference type="RefSeq" id="WP_128395196.1">
    <property type="nucleotide sequence ID" value="NZ_SHKO01000001.1"/>
</dbReference>
<organism evidence="2 3">
    <name type="scientific">Advenella incenata</name>
    <dbReference type="NCBI Taxonomy" id="267800"/>
    <lineage>
        <taxon>Bacteria</taxon>
        <taxon>Pseudomonadati</taxon>
        <taxon>Pseudomonadota</taxon>
        <taxon>Betaproteobacteria</taxon>
        <taxon>Burkholderiales</taxon>
        <taxon>Alcaligenaceae</taxon>
    </lineage>
</organism>
<evidence type="ECO:0008006" key="4">
    <source>
        <dbReference type="Google" id="ProtNLM"/>
    </source>
</evidence>
<dbReference type="EMBL" id="SHKO01000001">
    <property type="protein sequence ID" value="RZT99470.1"/>
    <property type="molecule type" value="Genomic_DNA"/>
</dbReference>
<evidence type="ECO:0000313" key="3">
    <source>
        <dbReference type="Proteomes" id="UP000293398"/>
    </source>
</evidence>
<protein>
    <recommendedName>
        <fullName evidence="4">Lipoprotein</fullName>
    </recommendedName>
</protein>
<feature type="compositionally biased region" description="Basic residues" evidence="1">
    <location>
        <begin position="43"/>
        <end position="58"/>
    </location>
</feature>
<name>A0A4Q7VSE5_9BURK</name>
<comment type="caution">
    <text evidence="2">The sequence shown here is derived from an EMBL/GenBank/DDBJ whole genome shotgun (WGS) entry which is preliminary data.</text>
</comment>
<dbReference type="PROSITE" id="PS51257">
    <property type="entry name" value="PROKAR_LIPOPROTEIN"/>
    <property type="match status" value="1"/>
</dbReference>
<evidence type="ECO:0000256" key="1">
    <source>
        <dbReference type="SAM" id="MobiDB-lite"/>
    </source>
</evidence>
<dbReference type="AlphaFoldDB" id="A0A4Q7VSE5"/>
<proteinExistence type="predicted"/>
<dbReference type="Proteomes" id="UP000293398">
    <property type="component" value="Unassembled WGS sequence"/>
</dbReference>
<accession>A0A4Q7VSE5</accession>
<reference evidence="2 3" key="1">
    <citation type="submission" date="2019-02" db="EMBL/GenBank/DDBJ databases">
        <title>Genomic Encyclopedia of Type Strains, Phase IV (KMG-IV): sequencing the most valuable type-strain genomes for metagenomic binning, comparative biology and taxonomic classification.</title>
        <authorList>
            <person name="Goeker M."/>
        </authorList>
    </citation>
    <scope>NUCLEOTIDE SEQUENCE [LARGE SCALE GENOMIC DNA]</scope>
    <source>
        <strain evidence="2 3">DSM 23814</strain>
    </source>
</reference>